<keyword evidence="8" id="KW-1185">Reference proteome</keyword>
<dbReference type="Proteomes" id="UP001151760">
    <property type="component" value="Unassembled WGS sequence"/>
</dbReference>
<dbReference type="PANTHER" id="PTHR46481:SF10">
    <property type="entry name" value="ZINC FINGER BED DOMAIN-CONTAINING PROTEIN 39"/>
    <property type="match status" value="1"/>
</dbReference>
<keyword evidence="4" id="KW-0862">Zinc</keyword>
<evidence type="ECO:0000256" key="2">
    <source>
        <dbReference type="ARBA" id="ARBA00022723"/>
    </source>
</evidence>
<reference evidence="7" key="1">
    <citation type="journal article" date="2022" name="Int. J. Mol. Sci.">
        <title>Draft Genome of Tanacetum Coccineum: Genomic Comparison of Closely Related Tanacetum-Family Plants.</title>
        <authorList>
            <person name="Yamashiro T."/>
            <person name="Shiraishi A."/>
            <person name="Nakayama K."/>
            <person name="Satake H."/>
        </authorList>
    </citation>
    <scope>NUCLEOTIDE SEQUENCE</scope>
</reference>
<feature type="chain" id="PRO_5046299201" evidence="6">
    <location>
        <begin position="22"/>
        <end position="469"/>
    </location>
</feature>
<proteinExistence type="predicted"/>
<gene>
    <name evidence="7" type="ORF">Tco_1040932</name>
</gene>
<organism evidence="7 8">
    <name type="scientific">Tanacetum coccineum</name>
    <dbReference type="NCBI Taxonomy" id="301880"/>
    <lineage>
        <taxon>Eukaryota</taxon>
        <taxon>Viridiplantae</taxon>
        <taxon>Streptophyta</taxon>
        <taxon>Embryophyta</taxon>
        <taxon>Tracheophyta</taxon>
        <taxon>Spermatophyta</taxon>
        <taxon>Magnoliopsida</taxon>
        <taxon>eudicotyledons</taxon>
        <taxon>Gunneridae</taxon>
        <taxon>Pentapetalae</taxon>
        <taxon>asterids</taxon>
        <taxon>campanulids</taxon>
        <taxon>Asterales</taxon>
        <taxon>Asteraceae</taxon>
        <taxon>Asteroideae</taxon>
        <taxon>Anthemideae</taxon>
        <taxon>Anthemidinae</taxon>
        <taxon>Tanacetum</taxon>
    </lineage>
</organism>
<dbReference type="PANTHER" id="PTHR46481">
    <property type="entry name" value="ZINC FINGER BED DOMAIN-CONTAINING PROTEIN 4"/>
    <property type="match status" value="1"/>
</dbReference>
<dbReference type="InterPro" id="IPR012337">
    <property type="entry name" value="RNaseH-like_sf"/>
</dbReference>
<reference evidence="7" key="2">
    <citation type="submission" date="2022-01" db="EMBL/GenBank/DDBJ databases">
        <authorList>
            <person name="Yamashiro T."/>
            <person name="Shiraishi A."/>
            <person name="Satake H."/>
            <person name="Nakayama K."/>
        </authorList>
    </citation>
    <scope>NUCLEOTIDE SEQUENCE</scope>
</reference>
<dbReference type="EMBL" id="BQNB010018421">
    <property type="protein sequence ID" value="GJT74207.1"/>
    <property type="molecule type" value="Genomic_DNA"/>
</dbReference>
<sequence>MLISTCLFLWILSTYILIFTATTGVGSTSAPTIREIISTNRNPQIWKDFNLCIMTDNSQKAQCKHCFHFLSVGSNTTLRNHIEHPHCEAKKAQKNQNSEAGQTSMARDGSVFMYDPDYLREQFAGLVIQRALPFNHFDHEQTTRVFQNTMQPRYTHVSRSTLKRDAMKLWLAAKQEIIDSFGNINACVNLTTDVWSAPHGVPGSYMCVTAHWIEPGTWQMMKRVISFEEFPSPHTGGALFKMLTKVLTNFNLEDKVMSITLDNASNNTSAMDKLKLKYEPPMGGRFYHSRCVAHIINLVVQAGLEVPAIDAIRESFKTMLKDIFKSSARTRQRYVKICKDAEKPCLRPNWDVPTRWNSTYHMFLSGLKQQNTLAYFHDVLANKNRCNHFPTENWVIIQSLTQLLEVFNTATEILSGVYYPTSPLVLQQIFFMSTVLSEYELEGGILSICSVRGFLPKSTIQVLQQTLSS</sequence>
<dbReference type="SUPFAM" id="SSF53098">
    <property type="entry name" value="Ribonuclease H-like"/>
    <property type="match status" value="1"/>
</dbReference>
<evidence type="ECO:0000256" key="6">
    <source>
        <dbReference type="SAM" id="SignalP"/>
    </source>
</evidence>
<accession>A0ABQ5GER4</accession>
<evidence type="ECO:0000313" key="8">
    <source>
        <dbReference type="Proteomes" id="UP001151760"/>
    </source>
</evidence>
<keyword evidence="5" id="KW-0539">Nucleus</keyword>
<comment type="subcellular location">
    <subcellularLocation>
        <location evidence="1">Nucleus</location>
    </subcellularLocation>
</comment>
<dbReference type="InterPro" id="IPR052035">
    <property type="entry name" value="ZnF_BED_domain_contain"/>
</dbReference>
<evidence type="ECO:0000256" key="1">
    <source>
        <dbReference type="ARBA" id="ARBA00004123"/>
    </source>
</evidence>
<protein>
    <submittedName>
        <fullName evidence="7">Zinc finger BED domain-containing protein RICESLEEPER 2-like protein</fullName>
    </submittedName>
</protein>
<comment type="caution">
    <text evidence="7">The sequence shown here is derived from an EMBL/GenBank/DDBJ whole genome shotgun (WGS) entry which is preliminary data.</text>
</comment>
<evidence type="ECO:0000256" key="5">
    <source>
        <dbReference type="ARBA" id="ARBA00023242"/>
    </source>
</evidence>
<keyword evidence="6" id="KW-0732">Signal</keyword>
<name>A0ABQ5GER4_9ASTR</name>
<evidence type="ECO:0000313" key="7">
    <source>
        <dbReference type="EMBL" id="GJT74207.1"/>
    </source>
</evidence>
<keyword evidence="3" id="KW-0863">Zinc-finger</keyword>
<feature type="signal peptide" evidence="6">
    <location>
        <begin position="1"/>
        <end position="21"/>
    </location>
</feature>
<evidence type="ECO:0000256" key="3">
    <source>
        <dbReference type="ARBA" id="ARBA00022771"/>
    </source>
</evidence>
<evidence type="ECO:0000256" key="4">
    <source>
        <dbReference type="ARBA" id="ARBA00022833"/>
    </source>
</evidence>
<keyword evidence="2" id="KW-0479">Metal-binding</keyword>